<comment type="caution">
    <text evidence="2">The sequence shown here is derived from an EMBL/GenBank/DDBJ whole genome shotgun (WGS) entry which is preliminary data.</text>
</comment>
<name>A0A2W5PLA2_9BACT</name>
<dbReference type="Proteomes" id="UP000249417">
    <property type="component" value="Unassembled WGS sequence"/>
</dbReference>
<sequence length="168" mass="17850">MSGAATLLAACESTKKQFDFSKKAPDEFAVVKRAPLEMPPNFNLEAPQPGVARPQELSATEMARDAVLGDAAAKKIAKENGVSQGEAVLLQKAGAVNASPAIRAQVDKETAEIIKQETPGIDTLKKMVGKDVQEPAKVVDPVAETERLRKNKAEGKPLSTGMTPSRED</sequence>
<accession>A0A2W5PLA2</accession>
<evidence type="ECO:0000313" key="2">
    <source>
        <dbReference type="EMBL" id="PZQ45387.1"/>
    </source>
</evidence>
<feature type="compositionally biased region" description="Basic and acidic residues" evidence="1">
    <location>
        <begin position="144"/>
        <end position="155"/>
    </location>
</feature>
<feature type="region of interest" description="Disordered" evidence="1">
    <location>
        <begin position="133"/>
        <end position="168"/>
    </location>
</feature>
<dbReference type="AlphaFoldDB" id="A0A2W5PLA2"/>
<proteinExistence type="predicted"/>
<dbReference type="InterPro" id="IPR021395">
    <property type="entry name" value="DUF3035"/>
</dbReference>
<evidence type="ECO:0000313" key="3">
    <source>
        <dbReference type="Proteomes" id="UP000249417"/>
    </source>
</evidence>
<evidence type="ECO:0000256" key="1">
    <source>
        <dbReference type="SAM" id="MobiDB-lite"/>
    </source>
</evidence>
<organism evidence="2 3">
    <name type="scientific">Micavibrio aeruginosavorus</name>
    <dbReference type="NCBI Taxonomy" id="349221"/>
    <lineage>
        <taxon>Bacteria</taxon>
        <taxon>Pseudomonadati</taxon>
        <taxon>Bdellovibrionota</taxon>
        <taxon>Bdellovibrionia</taxon>
        <taxon>Bdellovibrionales</taxon>
        <taxon>Pseudobdellovibrionaceae</taxon>
        <taxon>Micavibrio</taxon>
    </lineage>
</organism>
<dbReference type="EMBL" id="QFQB01000051">
    <property type="protein sequence ID" value="PZQ45387.1"/>
    <property type="molecule type" value="Genomic_DNA"/>
</dbReference>
<dbReference type="Pfam" id="PF11233">
    <property type="entry name" value="DUF3035"/>
    <property type="match status" value="1"/>
</dbReference>
<gene>
    <name evidence="2" type="ORF">DI551_07560</name>
</gene>
<protein>
    <submittedName>
        <fullName evidence="2">DUF3035 domain-containing protein</fullName>
    </submittedName>
</protein>
<reference evidence="2 3" key="1">
    <citation type="submission" date="2017-08" db="EMBL/GenBank/DDBJ databases">
        <title>Infants hospitalized years apart are colonized by the same room-sourced microbial strains.</title>
        <authorList>
            <person name="Brooks B."/>
            <person name="Olm M.R."/>
            <person name="Firek B.A."/>
            <person name="Baker R."/>
            <person name="Thomas B.C."/>
            <person name="Morowitz M.J."/>
            <person name="Banfield J.F."/>
        </authorList>
    </citation>
    <scope>NUCLEOTIDE SEQUENCE [LARGE SCALE GENOMIC DNA]</scope>
    <source>
        <strain evidence="2">S2_005_002_R2_29</strain>
    </source>
</reference>